<evidence type="ECO:0000313" key="1">
    <source>
        <dbReference type="EMBL" id="XDJ15358.1"/>
    </source>
</evidence>
<protein>
    <submittedName>
        <fullName evidence="1">Uncharacterized protein</fullName>
    </submittedName>
</protein>
<dbReference type="Pfam" id="PF23772">
    <property type="entry name" value="Phage_g100"/>
    <property type="match status" value="1"/>
</dbReference>
<dbReference type="EMBL" id="PQ015379">
    <property type="protein sequence ID" value="XDJ15358.1"/>
    <property type="molecule type" value="Genomic_DNA"/>
</dbReference>
<proteinExistence type="predicted"/>
<reference evidence="1" key="1">
    <citation type="submission" date="2024-07" db="EMBL/GenBank/DDBJ databases">
        <authorList>
            <person name="Bringhurst R.M."/>
            <person name="Homer T.E."/>
        </authorList>
    </citation>
    <scope>NUCLEOTIDE SEQUENCE</scope>
</reference>
<sequence>MGQVIGFKQGLTGPMESGRVMPHQIEIGMHLFRVVAPGGKLPWVDEIRVKTRPSVTGSNGEQAFTGCAVRDGKVQRFENYVSLRDIGVIINGYNMSLTFHKREDAEAYRDRLMRQEFTVFEHTRWTKVIKRNLDKFLNGKSTK</sequence>
<name>A0AB39CE98_9VIRU</name>
<organism evidence="1">
    <name type="scientific">Pseudomonas phage HRDY3</name>
    <dbReference type="NCBI Taxonomy" id="3236930"/>
    <lineage>
        <taxon>Viruses</taxon>
    </lineage>
</organism>
<dbReference type="InterPro" id="IPR057112">
    <property type="entry name" value="Phage_g100"/>
</dbReference>
<accession>A0AB39CE98</accession>